<accession>A0AAE1E236</accession>
<protein>
    <submittedName>
        <fullName evidence="2">Uncharacterized protein</fullName>
    </submittedName>
</protein>
<name>A0AAE1E236_9GAST</name>
<dbReference type="AlphaFoldDB" id="A0AAE1E236"/>
<proteinExistence type="predicted"/>
<dbReference type="Proteomes" id="UP001283361">
    <property type="component" value="Unassembled WGS sequence"/>
</dbReference>
<evidence type="ECO:0000313" key="2">
    <source>
        <dbReference type="EMBL" id="KAK3791579.1"/>
    </source>
</evidence>
<keyword evidence="3" id="KW-1185">Reference proteome</keyword>
<sequence>MRLAGRNGNFGGEESSWARFTCRLVDGKQDNNNINQEHTCASLSYGGLCSEDRLKVANLRLDNTASKLVLLSRKRVTSTQLKTDILDWFEEYIPQKAKKAPTQQSALPKPQETRKFQFSHTTPGRRGDGMEEPARGYKKKGHTSRMQGTGRLIWVILPSPAAVFYLAI</sequence>
<feature type="region of interest" description="Disordered" evidence="1">
    <location>
        <begin position="99"/>
        <end position="144"/>
    </location>
</feature>
<evidence type="ECO:0000313" key="3">
    <source>
        <dbReference type="Proteomes" id="UP001283361"/>
    </source>
</evidence>
<comment type="caution">
    <text evidence="2">The sequence shown here is derived from an EMBL/GenBank/DDBJ whole genome shotgun (WGS) entry which is preliminary data.</text>
</comment>
<dbReference type="EMBL" id="JAWDGP010001468">
    <property type="protein sequence ID" value="KAK3791579.1"/>
    <property type="molecule type" value="Genomic_DNA"/>
</dbReference>
<feature type="compositionally biased region" description="Basic and acidic residues" evidence="1">
    <location>
        <begin position="125"/>
        <end position="135"/>
    </location>
</feature>
<organism evidence="2 3">
    <name type="scientific">Elysia crispata</name>
    <name type="common">lettuce slug</name>
    <dbReference type="NCBI Taxonomy" id="231223"/>
    <lineage>
        <taxon>Eukaryota</taxon>
        <taxon>Metazoa</taxon>
        <taxon>Spiralia</taxon>
        <taxon>Lophotrochozoa</taxon>
        <taxon>Mollusca</taxon>
        <taxon>Gastropoda</taxon>
        <taxon>Heterobranchia</taxon>
        <taxon>Euthyneura</taxon>
        <taxon>Panpulmonata</taxon>
        <taxon>Sacoglossa</taxon>
        <taxon>Placobranchoidea</taxon>
        <taxon>Plakobranchidae</taxon>
        <taxon>Elysia</taxon>
    </lineage>
</organism>
<evidence type="ECO:0000256" key="1">
    <source>
        <dbReference type="SAM" id="MobiDB-lite"/>
    </source>
</evidence>
<reference evidence="2" key="1">
    <citation type="journal article" date="2023" name="G3 (Bethesda)">
        <title>A reference genome for the long-term kleptoplast-retaining sea slug Elysia crispata morphotype clarki.</title>
        <authorList>
            <person name="Eastman K.E."/>
            <person name="Pendleton A.L."/>
            <person name="Shaikh M.A."/>
            <person name="Suttiyut T."/>
            <person name="Ogas R."/>
            <person name="Tomko P."/>
            <person name="Gavelis G."/>
            <person name="Widhalm J.R."/>
            <person name="Wisecaver J.H."/>
        </authorList>
    </citation>
    <scope>NUCLEOTIDE SEQUENCE</scope>
    <source>
        <strain evidence="2">ECLA1</strain>
    </source>
</reference>
<gene>
    <name evidence="2" type="ORF">RRG08_002934</name>
</gene>